<name>A0ABD2KKZ9_9BILA</name>
<dbReference type="EMBL" id="JBICBT010000730">
    <property type="protein sequence ID" value="KAL3103621.1"/>
    <property type="molecule type" value="Genomic_DNA"/>
</dbReference>
<evidence type="ECO:0000256" key="1">
    <source>
        <dbReference type="SAM" id="MobiDB-lite"/>
    </source>
</evidence>
<sequence>MVTFSPVQCSPPRASHENAGGGGHWPGGSARISVSPLAQLGRVLFNQQKVASPQIVQNGAAGHRVGVRRPEKPLGTRLGQNVGHQREEKQREEEEEKHWGKHFEREKTKRNW</sequence>
<evidence type="ECO:0000313" key="2">
    <source>
        <dbReference type="EMBL" id="KAL3103621.1"/>
    </source>
</evidence>
<gene>
    <name evidence="2" type="ORF">niasHT_026815</name>
</gene>
<feature type="compositionally biased region" description="Basic and acidic residues" evidence="1">
    <location>
        <begin position="84"/>
        <end position="112"/>
    </location>
</feature>
<dbReference type="Proteomes" id="UP001620626">
    <property type="component" value="Unassembled WGS sequence"/>
</dbReference>
<organism evidence="2 3">
    <name type="scientific">Heterodera trifolii</name>
    <dbReference type="NCBI Taxonomy" id="157864"/>
    <lineage>
        <taxon>Eukaryota</taxon>
        <taxon>Metazoa</taxon>
        <taxon>Ecdysozoa</taxon>
        <taxon>Nematoda</taxon>
        <taxon>Chromadorea</taxon>
        <taxon>Rhabditida</taxon>
        <taxon>Tylenchina</taxon>
        <taxon>Tylenchomorpha</taxon>
        <taxon>Tylenchoidea</taxon>
        <taxon>Heteroderidae</taxon>
        <taxon>Heteroderinae</taxon>
        <taxon>Heterodera</taxon>
    </lineage>
</organism>
<keyword evidence="3" id="KW-1185">Reference proteome</keyword>
<reference evidence="2 3" key="1">
    <citation type="submission" date="2024-10" db="EMBL/GenBank/DDBJ databases">
        <authorList>
            <person name="Kim D."/>
        </authorList>
    </citation>
    <scope>NUCLEOTIDE SEQUENCE [LARGE SCALE GENOMIC DNA]</scope>
    <source>
        <strain evidence="2">BH-2024</strain>
    </source>
</reference>
<feature type="region of interest" description="Disordered" evidence="1">
    <location>
        <begin position="56"/>
        <end position="112"/>
    </location>
</feature>
<accession>A0ABD2KKZ9</accession>
<feature type="region of interest" description="Disordered" evidence="1">
    <location>
        <begin position="1"/>
        <end position="30"/>
    </location>
</feature>
<proteinExistence type="predicted"/>
<dbReference type="AlphaFoldDB" id="A0ABD2KKZ9"/>
<evidence type="ECO:0000313" key="3">
    <source>
        <dbReference type="Proteomes" id="UP001620626"/>
    </source>
</evidence>
<comment type="caution">
    <text evidence="2">The sequence shown here is derived from an EMBL/GenBank/DDBJ whole genome shotgun (WGS) entry which is preliminary data.</text>
</comment>
<protein>
    <submittedName>
        <fullName evidence="2">Uncharacterized protein</fullName>
    </submittedName>
</protein>